<protein>
    <submittedName>
        <fullName evidence="3">Alpha/beta hydrolase</fullName>
    </submittedName>
</protein>
<dbReference type="PRINTS" id="PR00412">
    <property type="entry name" value="EPOXHYDRLASE"/>
</dbReference>
<dbReference type="Proteomes" id="UP000298049">
    <property type="component" value="Chromosome"/>
</dbReference>
<dbReference type="Pfam" id="PF00561">
    <property type="entry name" value="Abhydrolase_1"/>
    <property type="match status" value="1"/>
</dbReference>
<dbReference type="SUPFAM" id="SSF53474">
    <property type="entry name" value="alpha/beta-Hydrolases"/>
    <property type="match status" value="1"/>
</dbReference>
<reference evidence="3 4" key="1">
    <citation type="submission" date="2018-07" db="EMBL/GenBank/DDBJ databases">
        <title>Marsedoiliclastica nanhaica gen. nov. sp. nov., a novel marine hydrocarbonoclastic bacterium isolated from an in-situ enriched hydrocarbon-degrading consortium in deep-sea sediment.</title>
        <authorList>
            <person name="Dong C."/>
            <person name="Ma T."/>
            <person name="Liu R."/>
            <person name="Shao Z."/>
        </authorList>
    </citation>
    <scope>NUCLEOTIDE SEQUENCE [LARGE SCALE GENOMIC DNA]</scope>
    <source>
        <strain evidence="4">soil36-7</strain>
    </source>
</reference>
<dbReference type="KEGG" id="hmi:soil367_14890"/>
<keyword evidence="4" id="KW-1185">Reference proteome</keyword>
<keyword evidence="1 3" id="KW-0378">Hydrolase</keyword>
<evidence type="ECO:0000313" key="4">
    <source>
        <dbReference type="Proteomes" id="UP000298049"/>
    </source>
</evidence>
<gene>
    <name evidence="3" type="ORF">soil367_14890</name>
</gene>
<dbReference type="Gene3D" id="3.40.50.1820">
    <property type="entry name" value="alpha/beta hydrolase"/>
    <property type="match status" value="1"/>
</dbReference>
<dbReference type="PRINTS" id="PR00111">
    <property type="entry name" value="ABHYDROLASE"/>
</dbReference>
<dbReference type="EMBL" id="CP031093">
    <property type="protein sequence ID" value="QCF27114.1"/>
    <property type="molecule type" value="Genomic_DNA"/>
</dbReference>
<evidence type="ECO:0000256" key="1">
    <source>
        <dbReference type="ARBA" id="ARBA00022801"/>
    </source>
</evidence>
<sequence>MNLSQPIPINLERGRFSYREGGDPSGRPVVMIHGWPESSYCWEAVAGFLKSGLRLIAPDLRGLGDSDRTEGASHYLKQALALDVIQLLDALGISEFQLIGHDWGGVVAQEVALAVPDRVSRLVIMNIAVINNLKGNTEVIEKVRSGSGKAYWYQHFMQTPALPEAMIPGAEAAWLGFFLKSWSRSGFPQDAFDEYVRCYRIAGTAASGANYYRTFADDARRWATTAGHIWPMPGLYIYGNKDHVIIPEYLNHIESCFREVRVEQVEAGHFLQEEQPEQVAAHLNDFLDKA</sequence>
<organism evidence="3 4">
    <name type="scientific">Hydrocarboniclastica marina</name>
    <dbReference type="NCBI Taxonomy" id="2259620"/>
    <lineage>
        <taxon>Bacteria</taxon>
        <taxon>Pseudomonadati</taxon>
        <taxon>Pseudomonadota</taxon>
        <taxon>Gammaproteobacteria</taxon>
        <taxon>Alteromonadales</taxon>
        <taxon>Alteromonadaceae</taxon>
        <taxon>Hydrocarboniclastica</taxon>
    </lineage>
</organism>
<dbReference type="AlphaFoldDB" id="A0A4P7XKS9"/>
<dbReference type="RefSeq" id="WP_136549819.1">
    <property type="nucleotide sequence ID" value="NZ_CP031093.1"/>
</dbReference>
<proteinExistence type="predicted"/>
<dbReference type="GO" id="GO:0016787">
    <property type="term" value="F:hydrolase activity"/>
    <property type="evidence" value="ECO:0007669"/>
    <property type="project" value="UniProtKB-KW"/>
</dbReference>
<evidence type="ECO:0000313" key="3">
    <source>
        <dbReference type="EMBL" id="QCF27114.1"/>
    </source>
</evidence>
<accession>A0A4P7XKS9</accession>
<dbReference type="InterPro" id="IPR000073">
    <property type="entry name" value="AB_hydrolase_1"/>
</dbReference>
<feature type="domain" description="AB hydrolase-1" evidence="2">
    <location>
        <begin position="28"/>
        <end position="276"/>
    </location>
</feature>
<dbReference type="PANTHER" id="PTHR43329">
    <property type="entry name" value="EPOXIDE HYDROLASE"/>
    <property type="match status" value="1"/>
</dbReference>
<name>A0A4P7XKS9_9ALTE</name>
<dbReference type="OrthoDB" id="5296151at2"/>
<dbReference type="InterPro" id="IPR000639">
    <property type="entry name" value="Epox_hydrolase-like"/>
</dbReference>
<dbReference type="InterPro" id="IPR029058">
    <property type="entry name" value="AB_hydrolase_fold"/>
</dbReference>
<evidence type="ECO:0000259" key="2">
    <source>
        <dbReference type="Pfam" id="PF00561"/>
    </source>
</evidence>